<comment type="subcellular location">
    <subcellularLocation>
        <location evidence="1">Cell membrane</location>
        <topology evidence="1">Multi-pass membrane protein</topology>
    </subcellularLocation>
</comment>
<dbReference type="Proteomes" id="UP001595923">
    <property type="component" value="Unassembled WGS sequence"/>
</dbReference>
<gene>
    <name evidence="8" type="ORF">ACFO4E_06880</name>
</gene>
<keyword evidence="3 6" id="KW-0812">Transmembrane</keyword>
<accession>A0ABV9DS95</accession>
<keyword evidence="5 6" id="KW-0472">Membrane</keyword>
<evidence type="ECO:0000256" key="3">
    <source>
        <dbReference type="ARBA" id="ARBA00022692"/>
    </source>
</evidence>
<evidence type="ECO:0000256" key="1">
    <source>
        <dbReference type="ARBA" id="ARBA00004651"/>
    </source>
</evidence>
<feature type="transmembrane region" description="Helical" evidence="6">
    <location>
        <begin position="107"/>
        <end position="129"/>
    </location>
</feature>
<evidence type="ECO:0000256" key="4">
    <source>
        <dbReference type="ARBA" id="ARBA00022989"/>
    </source>
</evidence>
<organism evidence="8 9">
    <name type="scientific">Nocardiopsis mangrovi</name>
    <dbReference type="NCBI Taxonomy" id="1179818"/>
    <lineage>
        <taxon>Bacteria</taxon>
        <taxon>Bacillati</taxon>
        <taxon>Actinomycetota</taxon>
        <taxon>Actinomycetes</taxon>
        <taxon>Streptosporangiales</taxon>
        <taxon>Nocardiopsidaceae</taxon>
        <taxon>Nocardiopsis</taxon>
    </lineage>
</organism>
<dbReference type="RefSeq" id="WP_378572184.1">
    <property type="nucleotide sequence ID" value="NZ_JBHSFQ010000004.1"/>
</dbReference>
<evidence type="ECO:0000256" key="6">
    <source>
        <dbReference type="SAM" id="Phobius"/>
    </source>
</evidence>
<dbReference type="Pfam" id="PF06271">
    <property type="entry name" value="RDD"/>
    <property type="match status" value="1"/>
</dbReference>
<keyword evidence="2" id="KW-1003">Cell membrane</keyword>
<dbReference type="InterPro" id="IPR016795">
    <property type="entry name" value="UCP021697"/>
</dbReference>
<sequence length="148" mass="15499">MANTGGADDTAFQYRGNRLGMPEEGTGSVPGFGRRLAAIMLDWLLCLALAHLFTGSALGDPAAANAVSGPALAIFAGYNVVLLSLIGTTVGKRLAGVGVAATGERAMPWPVAMLVRTLLLCLVVPAVVYDRDQRGLHDRFAGTITRRF</sequence>
<dbReference type="InterPro" id="IPR051791">
    <property type="entry name" value="Pra-immunoreactive"/>
</dbReference>
<evidence type="ECO:0000259" key="7">
    <source>
        <dbReference type="Pfam" id="PF06271"/>
    </source>
</evidence>
<evidence type="ECO:0000256" key="5">
    <source>
        <dbReference type="ARBA" id="ARBA00023136"/>
    </source>
</evidence>
<evidence type="ECO:0000313" key="8">
    <source>
        <dbReference type="EMBL" id="MFC4561575.1"/>
    </source>
</evidence>
<feature type="transmembrane region" description="Helical" evidence="6">
    <location>
        <begin position="36"/>
        <end position="54"/>
    </location>
</feature>
<keyword evidence="9" id="KW-1185">Reference proteome</keyword>
<evidence type="ECO:0000313" key="9">
    <source>
        <dbReference type="Proteomes" id="UP001595923"/>
    </source>
</evidence>
<dbReference type="PANTHER" id="PTHR36115:SF6">
    <property type="entry name" value="PROLINE-RICH ANTIGEN HOMOLOG"/>
    <property type="match status" value="1"/>
</dbReference>
<name>A0ABV9DS95_9ACTN</name>
<protein>
    <submittedName>
        <fullName evidence="8">RDD family protein</fullName>
    </submittedName>
</protein>
<feature type="domain" description="RDD" evidence="7">
    <location>
        <begin position="29"/>
        <end position="142"/>
    </location>
</feature>
<evidence type="ECO:0000256" key="2">
    <source>
        <dbReference type="ARBA" id="ARBA00022475"/>
    </source>
</evidence>
<dbReference type="PANTHER" id="PTHR36115">
    <property type="entry name" value="PROLINE-RICH ANTIGEN HOMOLOG-RELATED"/>
    <property type="match status" value="1"/>
</dbReference>
<comment type="caution">
    <text evidence="8">The sequence shown here is derived from an EMBL/GenBank/DDBJ whole genome shotgun (WGS) entry which is preliminary data.</text>
</comment>
<dbReference type="PIRSF" id="PIRSF021697">
    <property type="entry name" value="UCP021697"/>
    <property type="match status" value="1"/>
</dbReference>
<dbReference type="EMBL" id="JBHSFQ010000004">
    <property type="protein sequence ID" value="MFC4561575.1"/>
    <property type="molecule type" value="Genomic_DNA"/>
</dbReference>
<reference evidence="9" key="1">
    <citation type="journal article" date="2019" name="Int. J. Syst. Evol. Microbiol.">
        <title>The Global Catalogue of Microorganisms (GCM) 10K type strain sequencing project: providing services to taxonomists for standard genome sequencing and annotation.</title>
        <authorList>
            <consortium name="The Broad Institute Genomics Platform"/>
            <consortium name="The Broad Institute Genome Sequencing Center for Infectious Disease"/>
            <person name="Wu L."/>
            <person name="Ma J."/>
        </authorList>
    </citation>
    <scope>NUCLEOTIDE SEQUENCE [LARGE SCALE GENOMIC DNA]</scope>
    <source>
        <strain evidence="9">XZYJ18</strain>
    </source>
</reference>
<keyword evidence="4 6" id="KW-1133">Transmembrane helix</keyword>
<dbReference type="InterPro" id="IPR010432">
    <property type="entry name" value="RDD"/>
</dbReference>
<feature type="transmembrane region" description="Helical" evidence="6">
    <location>
        <begin position="66"/>
        <end position="87"/>
    </location>
</feature>
<proteinExistence type="predicted"/>